<dbReference type="GO" id="GO:0038023">
    <property type="term" value="F:signaling receptor activity"/>
    <property type="evidence" value="ECO:0007669"/>
    <property type="project" value="InterPro"/>
</dbReference>
<dbReference type="PANTHER" id="PTHR32552:SF68">
    <property type="entry name" value="FERRICHROME OUTER MEMBRANE TRANSPORTER_PHAGE RECEPTOR"/>
    <property type="match status" value="1"/>
</dbReference>
<dbReference type="EMBL" id="BAYX01000011">
    <property type="protein sequence ID" value="GAJ95390.1"/>
    <property type="molecule type" value="Genomic_DNA"/>
</dbReference>
<dbReference type="Gene3D" id="2.40.170.20">
    <property type="entry name" value="TonB-dependent receptor, beta-barrel domain"/>
    <property type="match status" value="1"/>
</dbReference>
<dbReference type="SMART" id="SM00965">
    <property type="entry name" value="STN"/>
    <property type="match status" value="1"/>
</dbReference>
<comment type="similarity">
    <text evidence="2 14 15">Belongs to the TonB-dependent receptor family.</text>
</comment>
<evidence type="ECO:0000256" key="13">
    <source>
        <dbReference type="ARBA" id="ARBA00023237"/>
    </source>
</evidence>
<sequence length="827" mass="90429">MGRTSSHGQQIRKHGNERILARALLASTLLSCLSVTSVLPAMGQQARPAATQAMNFQIPAQPLDAAISAFIRATGWQISYSSAIARGETSGAAIGSMTPTQALQRLVAGTGIVVRVGAPGSAALVDPTTTAASGMAADGSTVLAPITVTGQDGAFGPTNGYIAQNALTGTKTGTPLIETPQSVSVVTRKQMEDQNSKTVSEALRYTPGVAAETRTGRYDYPNIRGFGTPGGSEANWVGLMDGLRMPRGIYYIAPSIDPYMLERVEVLKGPSSILYGAVNPGGVVNLWSKRPTEEPLHEVDLQYGTFNRKQIGFDFSGPVNNDNTVLYRLTGVARDADSQVDFAKDQRLSISPAVTWQPDGDTKLTILGNAQRDPNAGNFNYLPYVGTVKSASWGKLSRNFTEADPNFDQSQRSQYSIGYEFEHRFNDIWTVRQNLRFMHADYDYKSVFQNGWLTPTQLSRMSIHSVESFDGLAIDNQAQAEFLTGEIRHTALFGLDYRRNNADVKMGYGAVDPLDVLNPVYYQTIASPSLDYVTSQKLNQTGVYVQDQMKLGNLSLLTGIRGDWVDAETRNNYAPAYVPQSDKAFSWRTALMYNFDNGIAPYASYSTSFEPVLGTDWSGNPFKPTKGEQYEVGVKYQPDGWESFLTASLFDITQRNVKTADPDTSHPYASVQTGEVRSRGVELEAHVNVNDNLSLIASYSHIDIKNTEDTTYQGKRPYGVPSNLASLWANYEFDDGTLDGLSLGAGVRYVGSSYGDAANSLKVPSYTLVDAALRYDFGKLNPDMKNLQLSVNATNLFNKTFVSSCWSETSCFYGNGRTITANLKYRW</sequence>
<gene>
    <name evidence="18" type="ORF">RRH01S_11_02980</name>
</gene>
<dbReference type="FunFam" id="2.170.130.10:FF:000001">
    <property type="entry name" value="Catecholate siderophore TonB-dependent receptor"/>
    <property type="match status" value="1"/>
</dbReference>
<reference evidence="18 19" key="1">
    <citation type="submission" date="2014-05" db="EMBL/GenBank/DDBJ databases">
        <title>Whole genome shotgun sequence of Rhizobium rhizogenes NBRC 13257.</title>
        <authorList>
            <person name="Katano-Makiyama Y."/>
            <person name="Hosoyama A."/>
            <person name="Hashimoto M."/>
            <person name="Hosoyama Y."/>
            <person name="Noguchi M."/>
            <person name="Tsuchikane K."/>
            <person name="Kimura A."/>
            <person name="Ohji S."/>
            <person name="Ichikawa N."/>
            <person name="Yamazoe A."/>
            <person name="Fujita N."/>
        </authorList>
    </citation>
    <scope>NUCLEOTIDE SEQUENCE [LARGE SCALE GENOMIC DNA]</scope>
    <source>
        <strain evidence="18 19">NBRC 13257</strain>
    </source>
</reference>
<organism evidence="18 19">
    <name type="scientific">Rhizobium rhizogenes NBRC 13257</name>
    <dbReference type="NCBI Taxonomy" id="1220581"/>
    <lineage>
        <taxon>Bacteria</taxon>
        <taxon>Pseudomonadati</taxon>
        <taxon>Pseudomonadota</taxon>
        <taxon>Alphaproteobacteria</taxon>
        <taxon>Hyphomicrobiales</taxon>
        <taxon>Rhizobiaceae</taxon>
        <taxon>Rhizobium/Agrobacterium group</taxon>
        <taxon>Rhizobium</taxon>
    </lineage>
</organism>
<dbReference type="FunFam" id="2.40.170.20:FF:000005">
    <property type="entry name" value="TonB-dependent siderophore receptor"/>
    <property type="match status" value="1"/>
</dbReference>
<evidence type="ECO:0000313" key="18">
    <source>
        <dbReference type="EMBL" id="GAJ95390.1"/>
    </source>
</evidence>
<keyword evidence="9" id="KW-0406">Ion transport</keyword>
<evidence type="ECO:0000313" key="19">
    <source>
        <dbReference type="Proteomes" id="UP000026941"/>
    </source>
</evidence>
<evidence type="ECO:0000256" key="9">
    <source>
        <dbReference type="ARBA" id="ARBA00023065"/>
    </source>
</evidence>
<dbReference type="InterPro" id="IPR010105">
    <property type="entry name" value="TonB_sidphr_rcpt"/>
</dbReference>
<dbReference type="InterPro" id="IPR011662">
    <property type="entry name" value="Secretin/TonB_short_N"/>
</dbReference>
<evidence type="ECO:0000256" key="6">
    <source>
        <dbReference type="ARBA" id="ARBA00022692"/>
    </source>
</evidence>
<name>A0AA87Q9P2_RHIRH</name>
<proteinExistence type="inferred from homology"/>
<evidence type="ECO:0000256" key="3">
    <source>
        <dbReference type="ARBA" id="ARBA00022448"/>
    </source>
</evidence>
<keyword evidence="10 15" id="KW-0798">TonB box</keyword>
<comment type="caution">
    <text evidence="18">The sequence shown here is derived from an EMBL/GenBank/DDBJ whole genome shotgun (WGS) entry which is preliminary data.</text>
</comment>
<evidence type="ECO:0000256" key="11">
    <source>
        <dbReference type="ARBA" id="ARBA00023136"/>
    </source>
</evidence>
<keyword evidence="12 18" id="KW-0675">Receptor</keyword>
<evidence type="ECO:0000256" key="1">
    <source>
        <dbReference type="ARBA" id="ARBA00004571"/>
    </source>
</evidence>
<dbReference type="GO" id="GO:0015344">
    <property type="term" value="F:siderophore uptake transmembrane transporter activity"/>
    <property type="evidence" value="ECO:0007669"/>
    <property type="project" value="TreeGrafter"/>
</dbReference>
<dbReference type="InterPro" id="IPR037066">
    <property type="entry name" value="Plug_dom_sf"/>
</dbReference>
<dbReference type="InterPro" id="IPR036942">
    <property type="entry name" value="Beta-barrel_TonB_sf"/>
</dbReference>
<feature type="transmembrane region" description="Helical" evidence="16">
    <location>
        <begin position="20"/>
        <end position="42"/>
    </location>
</feature>
<evidence type="ECO:0000259" key="17">
    <source>
        <dbReference type="SMART" id="SM00965"/>
    </source>
</evidence>
<dbReference type="Gene3D" id="2.170.130.10">
    <property type="entry name" value="TonB-dependent receptor, plug domain"/>
    <property type="match status" value="1"/>
</dbReference>
<evidence type="ECO:0000256" key="4">
    <source>
        <dbReference type="ARBA" id="ARBA00022452"/>
    </source>
</evidence>
<dbReference type="CDD" id="cd01347">
    <property type="entry name" value="ligand_gated_channel"/>
    <property type="match status" value="1"/>
</dbReference>
<evidence type="ECO:0000256" key="7">
    <source>
        <dbReference type="ARBA" id="ARBA00022729"/>
    </source>
</evidence>
<evidence type="ECO:0000256" key="8">
    <source>
        <dbReference type="ARBA" id="ARBA00023004"/>
    </source>
</evidence>
<keyword evidence="8" id="KW-0408">Iron</keyword>
<keyword evidence="11 14" id="KW-0472">Membrane</keyword>
<evidence type="ECO:0000256" key="2">
    <source>
        <dbReference type="ARBA" id="ARBA00009810"/>
    </source>
</evidence>
<dbReference type="Pfam" id="PF00593">
    <property type="entry name" value="TonB_dep_Rec_b-barrel"/>
    <property type="match status" value="1"/>
</dbReference>
<evidence type="ECO:0000256" key="12">
    <source>
        <dbReference type="ARBA" id="ARBA00023170"/>
    </source>
</evidence>
<dbReference type="RefSeq" id="WP_052365230.1">
    <property type="nucleotide sequence ID" value="NZ_BAYX01000011.1"/>
</dbReference>
<evidence type="ECO:0000256" key="10">
    <source>
        <dbReference type="ARBA" id="ARBA00023077"/>
    </source>
</evidence>
<keyword evidence="4 14" id="KW-1134">Transmembrane beta strand</keyword>
<keyword evidence="3 14" id="KW-0813">Transport</keyword>
<dbReference type="Gene3D" id="3.55.50.30">
    <property type="match status" value="1"/>
</dbReference>
<protein>
    <submittedName>
        <fullName evidence="18">TonB-dependent siderophore receptor</fullName>
    </submittedName>
</protein>
<keyword evidence="7" id="KW-0732">Signal</keyword>
<dbReference type="InterPro" id="IPR000531">
    <property type="entry name" value="Beta-barrel_TonB"/>
</dbReference>
<dbReference type="InterPro" id="IPR012910">
    <property type="entry name" value="Plug_dom"/>
</dbReference>
<feature type="domain" description="Secretin/TonB short N-terminal" evidence="17">
    <location>
        <begin position="76"/>
        <end position="127"/>
    </location>
</feature>
<dbReference type="Pfam" id="PF07715">
    <property type="entry name" value="Plug"/>
    <property type="match status" value="1"/>
</dbReference>
<dbReference type="GO" id="GO:0009279">
    <property type="term" value="C:cell outer membrane"/>
    <property type="evidence" value="ECO:0007669"/>
    <property type="project" value="UniProtKB-SubCell"/>
</dbReference>
<dbReference type="PANTHER" id="PTHR32552">
    <property type="entry name" value="FERRICHROME IRON RECEPTOR-RELATED"/>
    <property type="match status" value="1"/>
</dbReference>
<evidence type="ECO:0000256" key="14">
    <source>
        <dbReference type="PROSITE-ProRule" id="PRU01360"/>
    </source>
</evidence>
<keyword evidence="5" id="KW-0410">Iron transport</keyword>
<dbReference type="SUPFAM" id="SSF56935">
    <property type="entry name" value="Porins"/>
    <property type="match status" value="1"/>
</dbReference>
<keyword evidence="16" id="KW-1133">Transmembrane helix</keyword>
<evidence type="ECO:0000256" key="15">
    <source>
        <dbReference type="RuleBase" id="RU003357"/>
    </source>
</evidence>
<keyword evidence="13 14" id="KW-0998">Cell outer membrane</keyword>
<dbReference type="NCBIfam" id="TIGR01783">
    <property type="entry name" value="TonB-siderophor"/>
    <property type="match status" value="1"/>
</dbReference>
<accession>A0AA87Q9P2</accession>
<evidence type="ECO:0000256" key="16">
    <source>
        <dbReference type="SAM" id="Phobius"/>
    </source>
</evidence>
<dbReference type="InterPro" id="IPR039426">
    <property type="entry name" value="TonB-dep_rcpt-like"/>
</dbReference>
<dbReference type="GO" id="GO:0015891">
    <property type="term" value="P:siderophore transport"/>
    <property type="evidence" value="ECO:0007669"/>
    <property type="project" value="InterPro"/>
</dbReference>
<dbReference type="PROSITE" id="PS52016">
    <property type="entry name" value="TONB_DEPENDENT_REC_3"/>
    <property type="match status" value="1"/>
</dbReference>
<dbReference type="AlphaFoldDB" id="A0AA87Q9P2"/>
<evidence type="ECO:0000256" key="5">
    <source>
        <dbReference type="ARBA" id="ARBA00022496"/>
    </source>
</evidence>
<keyword evidence="6 14" id="KW-0812">Transmembrane</keyword>
<comment type="subcellular location">
    <subcellularLocation>
        <location evidence="1 14">Cell outer membrane</location>
        <topology evidence="1 14">Multi-pass membrane protein</topology>
    </subcellularLocation>
</comment>
<dbReference type="Proteomes" id="UP000026941">
    <property type="component" value="Unassembled WGS sequence"/>
</dbReference>